<accession>A0A5J4QC20</accession>
<comment type="caution">
    <text evidence="1">The sequence shown here is derived from an EMBL/GenBank/DDBJ whole genome shotgun (WGS) entry which is preliminary data.</text>
</comment>
<dbReference type="AlphaFoldDB" id="A0A5J4QC20"/>
<gene>
    <name evidence="1" type="ORF">EZS27_031703</name>
</gene>
<feature type="non-terminal residue" evidence="1">
    <location>
        <position position="1"/>
    </location>
</feature>
<name>A0A5J4QC20_9ZZZZ</name>
<sequence>PHKRTGAGAGYATLLRDIKIPDKPFVRSQTNSQKKNFFRNVPFYTPFAFKTPINTNLQKKTTCKKLPIFYPFLTKFDQMPKNSLFLYKKLPIFDPPDSINKIQQTAQKMLDMTQRQIQVLNATLFFPDSFQRRI</sequence>
<proteinExistence type="predicted"/>
<organism evidence="1">
    <name type="scientific">termite gut metagenome</name>
    <dbReference type="NCBI Taxonomy" id="433724"/>
    <lineage>
        <taxon>unclassified sequences</taxon>
        <taxon>metagenomes</taxon>
        <taxon>organismal metagenomes</taxon>
    </lineage>
</organism>
<protein>
    <submittedName>
        <fullName evidence="1">Uncharacterized protein</fullName>
    </submittedName>
</protein>
<reference evidence="1" key="1">
    <citation type="submission" date="2019-03" db="EMBL/GenBank/DDBJ databases">
        <title>Single cell metagenomics reveals metabolic interactions within the superorganism composed of flagellate Streblomastix strix and complex community of Bacteroidetes bacteria on its surface.</title>
        <authorList>
            <person name="Treitli S.C."/>
            <person name="Kolisko M."/>
            <person name="Husnik F."/>
            <person name="Keeling P."/>
            <person name="Hampl V."/>
        </authorList>
    </citation>
    <scope>NUCLEOTIDE SEQUENCE</scope>
    <source>
        <strain evidence="1">STM</strain>
    </source>
</reference>
<dbReference type="EMBL" id="SNRY01004247">
    <property type="protein sequence ID" value="KAA6318271.1"/>
    <property type="molecule type" value="Genomic_DNA"/>
</dbReference>
<evidence type="ECO:0000313" key="1">
    <source>
        <dbReference type="EMBL" id="KAA6318271.1"/>
    </source>
</evidence>